<accession>A0A543ARD5</accession>
<dbReference type="GO" id="GO:0006304">
    <property type="term" value="P:DNA modification"/>
    <property type="evidence" value="ECO:0007669"/>
    <property type="project" value="InterPro"/>
</dbReference>
<dbReference type="SUPFAM" id="SSF53335">
    <property type="entry name" value="S-adenosyl-L-methionine-dependent methyltransferases"/>
    <property type="match status" value="1"/>
</dbReference>
<dbReference type="PANTHER" id="PTHR33841">
    <property type="entry name" value="DNA METHYLTRANSFERASE YEEA-RELATED"/>
    <property type="match status" value="1"/>
</dbReference>
<name>A0A543ARD5_9ACTN</name>
<feature type="domain" description="Type II methyltransferase M.TaqI-like" evidence="6">
    <location>
        <begin position="542"/>
        <end position="789"/>
    </location>
</feature>
<dbReference type="GO" id="GO:0032259">
    <property type="term" value="P:methylation"/>
    <property type="evidence" value="ECO:0007669"/>
    <property type="project" value="UniProtKB-KW"/>
</dbReference>
<evidence type="ECO:0000259" key="6">
    <source>
        <dbReference type="Pfam" id="PF07669"/>
    </source>
</evidence>
<evidence type="ECO:0000256" key="3">
    <source>
        <dbReference type="ARBA" id="ARBA00022679"/>
    </source>
</evidence>
<keyword evidence="8" id="KW-1185">Reference proteome</keyword>
<keyword evidence="2 7" id="KW-0489">Methyltransferase</keyword>
<dbReference type="Gene3D" id="3.40.50.150">
    <property type="entry name" value="Vaccinia Virus protein VP39"/>
    <property type="match status" value="2"/>
</dbReference>
<evidence type="ECO:0000313" key="8">
    <source>
        <dbReference type="Proteomes" id="UP000317043"/>
    </source>
</evidence>
<dbReference type="InterPro" id="IPR011639">
    <property type="entry name" value="MethylTrfase_TaqI-like_dom"/>
</dbReference>
<gene>
    <name evidence="7" type="ORF">FB566_0632</name>
</gene>
<dbReference type="EMBL" id="VFOW01000001">
    <property type="protein sequence ID" value="TQL75139.1"/>
    <property type="molecule type" value="Genomic_DNA"/>
</dbReference>
<organism evidence="7 8">
    <name type="scientific">Stackebrandtia endophytica</name>
    <dbReference type="NCBI Taxonomy" id="1496996"/>
    <lineage>
        <taxon>Bacteria</taxon>
        <taxon>Bacillati</taxon>
        <taxon>Actinomycetota</taxon>
        <taxon>Actinomycetes</taxon>
        <taxon>Glycomycetales</taxon>
        <taxon>Glycomycetaceae</taxon>
        <taxon>Stackebrandtia</taxon>
    </lineage>
</organism>
<dbReference type="Pfam" id="PF07669">
    <property type="entry name" value="Eco57I"/>
    <property type="match status" value="1"/>
</dbReference>
<dbReference type="Proteomes" id="UP000317043">
    <property type="component" value="Unassembled WGS sequence"/>
</dbReference>
<dbReference type="RefSeq" id="WP_142034779.1">
    <property type="nucleotide sequence ID" value="NZ_JBHTGS010000002.1"/>
</dbReference>
<dbReference type="OrthoDB" id="4280289at2"/>
<dbReference type="InterPro" id="IPR029063">
    <property type="entry name" value="SAM-dependent_MTases_sf"/>
</dbReference>
<dbReference type="GO" id="GO:0009007">
    <property type="term" value="F:site-specific DNA-methyltransferase (adenine-specific) activity"/>
    <property type="evidence" value="ECO:0007669"/>
    <property type="project" value="UniProtKB-EC"/>
</dbReference>
<evidence type="ECO:0000313" key="7">
    <source>
        <dbReference type="EMBL" id="TQL75139.1"/>
    </source>
</evidence>
<dbReference type="EC" id="2.1.1.72" evidence="1"/>
<proteinExistence type="predicted"/>
<comment type="catalytic activity">
    <reaction evidence="5">
        <text>a 2'-deoxyadenosine in DNA + S-adenosyl-L-methionine = an N(6)-methyl-2'-deoxyadenosine in DNA + S-adenosyl-L-homocysteine + H(+)</text>
        <dbReference type="Rhea" id="RHEA:15197"/>
        <dbReference type="Rhea" id="RHEA-COMP:12418"/>
        <dbReference type="Rhea" id="RHEA-COMP:12419"/>
        <dbReference type="ChEBI" id="CHEBI:15378"/>
        <dbReference type="ChEBI" id="CHEBI:57856"/>
        <dbReference type="ChEBI" id="CHEBI:59789"/>
        <dbReference type="ChEBI" id="CHEBI:90615"/>
        <dbReference type="ChEBI" id="CHEBI:90616"/>
        <dbReference type="EC" id="2.1.1.72"/>
    </reaction>
</comment>
<dbReference type="InParanoid" id="A0A543ARD5"/>
<sequence>MNAVASHTAVVTKGGLLPADLLERIAEGQALDGAKAADYAVIGRRTVTDDAERHWEYLKSAWRELRRELPDAASDPSGMTARYWLEPLFAELGFGRLIPVEEAGIPSDDGGKTFPISHRWGHVPIHFVDWAEDLESRPRAGRPAPHSLVQECLNRTDEHLWAIVTNGRQLRLLRDSSALAGTAYVEFDLAAIFDAELVSEFVLLYRLLHVSRFEVVQGAPVSTCWLEKWRLAAIADGVRALDQLRDGVERALRTLGTGFLSHPRNGGILDGLDATRLHKALLRLTYRLLFLFVAEDREALHPPDADETAVERYRRYYSTARLRDHARRRRGTSHSDQYQALRLVLDALGSEGGQPRLAIPGLGGLFDHTEADTVLDGMALSNEYLLRAVRHLAVIADQGTRRNRVVDYRHLDAEELGSVYESLLELEPKYSRAERRFELVALSGNQRKTTGAYYTPSPLIDRLLDTTLDPVIDATVERGEQHGDIERELLGLTVCDPACGSGHFLVAAARRIAKRLASVREQTPEPTPTALRGALRDVIGRCIFGVDINPMAVELAKVSLWLEALEPGKPLGFLDAHIKCGNALVGALPSLVAGGVPDEAWTAIEGDDRKYAAKLKKRNKAERERSESGADQALFSVVDAMNLANTELAEQLRQVTLAPDGDLSQVRAQAKAYERWSNSSPYLRARGLADTWCAAFFWHKTEEAPPAPTHEMFRELTTGGFDTFTGSAILDEATRLRNQHGFFHWHLEFPEVFDVPESVVGVDPATGWNGGFSAVVGNPPWENIELKEQEFFAIRDPDVAILAGGHRKKAISELHIENPNLAYEYKEALRKVKALPKYVSNSGNYPLYARGMREVKGANRYKTDALFTELVGKLTTKLGQFGLIVPTGIATDAVTQFLFRAITHSNTLVAVFDFENQARRFFPAVHASYKFCIFSVAGQSVPGRTAKFAFFLHDPAELDVLERSFTLKSQDIVILNPNTGTCPTFRRGRDAELTLDIYRQVPVAINRSRRENPWNFEFRQGLFNITDDHDSFRTTEFLEAEEWLRVGNAFHKDQHRMLPMHEGRMGHHYNHRFSNSDSEMPTSSIDLKKPDYLPQPEFWVADEEVNERAERRGILHHNGILVHRRVARTTDERTAIASIIPFGAVSNGWIITIGPSPAELILLVATYNSFVYDYCLRNSLTQPSIPQSTSEQLPVPLPSHMRIHQHFITPRVLELTYTAYDMTPFARDLGDNGPPFVWVDERRAVMRAELDALFFLLYGIERDDVDYIMETFPIVKKKDIAAHGNYLTKDRILAIYDRMTEAGVSIEHPAIDGENFASELGPLPGNGPRHPPQDR</sequence>
<dbReference type="InterPro" id="IPR050953">
    <property type="entry name" value="N4_N6_ade-DNA_methylase"/>
</dbReference>
<evidence type="ECO:0000256" key="5">
    <source>
        <dbReference type="ARBA" id="ARBA00047942"/>
    </source>
</evidence>
<dbReference type="PANTHER" id="PTHR33841:SF1">
    <property type="entry name" value="DNA METHYLTRANSFERASE A"/>
    <property type="match status" value="1"/>
</dbReference>
<evidence type="ECO:0000256" key="2">
    <source>
        <dbReference type="ARBA" id="ARBA00022603"/>
    </source>
</evidence>
<protein>
    <recommendedName>
        <fullName evidence="1">site-specific DNA-methyltransferase (adenine-specific)</fullName>
        <ecNumber evidence="1">2.1.1.72</ecNumber>
    </recommendedName>
</protein>
<reference evidence="7 8" key="1">
    <citation type="submission" date="2019-06" db="EMBL/GenBank/DDBJ databases">
        <title>Sequencing the genomes of 1000 actinobacteria strains.</title>
        <authorList>
            <person name="Klenk H.-P."/>
        </authorList>
    </citation>
    <scope>NUCLEOTIDE SEQUENCE [LARGE SCALE GENOMIC DNA]</scope>
    <source>
        <strain evidence="7 8">DSM 45928</strain>
    </source>
</reference>
<evidence type="ECO:0000256" key="1">
    <source>
        <dbReference type="ARBA" id="ARBA00011900"/>
    </source>
</evidence>
<comment type="caution">
    <text evidence="7">The sequence shown here is derived from an EMBL/GenBank/DDBJ whole genome shotgun (WGS) entry which is preliminary data.</text>
</comment>
<evidence type="ECO:0000256" key="4">
    <source>
        <dbReference type="ARBA" id="ARBA00022691"/>
    </source>
</evidence>
<dbReference type="PRINTS" id="PR00507">
    <property type="entry name" value="N12N6MTFRASE"/>
</dbReference>
<keyword evidence="3" id="KW-0808">Transferase</keyword>
<keyword evidence="4" id="KW-0949">S-adenosyl-L-methionine</keyword>